<feature type="repeat" description="PPR" evidence="3">
    <location>
        <begin position="159"/>
        <end position="193"/>
    </location>
</feature>
<dbReference type="PROSITE" id="PS51375">
    <property type="entry name" value="PPR"/>
    <property type="match status" value="8"/>
</dbReference>
<dbReference type="NCBIfam" id="TIGR00756">
    <property type="entry name" value="PPR"/>
    <property type="match status" value="7"/>
</dbReference>
<evidence type="ECO:0000313" key="4">
    <source>
        <dbReference type="EMBL" id="RVW37611.1"/>
    </source>
</evidence>
<protein>
    <submittedName>
        <fullName evidence="4">Pentatricopeptide repeat-containing protein</fullName>
    </submittedName>
</protein>
<dbReference type="InterPro" id="IPR002885">
    <property type="entry name" value="PPR_rpt"/>
</dbReference>
<dbReference type="EMBL" id="QGNW01001534">
    <property type="protein sequence ID" value="RVW37611.1"/>
    <property type="molecule type" value="Genomic_DNA"/>
</dbReference>
<comment type="similarity">
    <text evidence="1">Belongs to the PPR family. P subfamily.</text>
</comment>
<accession>A0A438DQ92</accession>
<gene>
    <name evidence="4" type="primary">VvCHDh000795_0</name>
    <name evidence="4" type="ORF">CK203_073942</name>
</gene>
<organism evidence="4 5">
    <name type="scientific">Vitis vinifera</name>
    <name type="common">Grape</name>
    <dbReference type="NCBI Taxonomy" id="29760"/>
    <lineage>
        <taxon>Eukaryota</taxon>
        <taxon>Viridiplantae</taxon>
        <taxon>Streptophyta</taxon>
        <taxon>Embryophyta</taxon>
        <taxon>Tracheophyta</taxon>
        <taxon>Spermatophyta</taxon>
        <taxon>Magnoliopsida</taxon>
        <taxon>eudicotyledons</taxon>
        <taxon>Gunneridae</taxon>
        <taxon>Pentapetalae</taxon>
        <taxon>rosids</taxon>
        <taxon>Vitales</taxon>
        <taxon>Vitaceae</taxon>
        <taxon>Viteae</taxon>
        <taxon>Vitis</taxon>
    </lineage>
</organism>
<feature type="repeat" description="PPR" evidence="3">
    <location>
        <begin position="501"/>
        <end position="535"/>
    </location>
</feature>
<name>A0A438DQ92_VITVI</name>
<dbReference type="Pfam" id="PF12854">
    <property type="entry name" value="PPR_1"/>
    <property type="match status" value="3"/>
</dbReference>
<dbReference type="InterPro" id="IPR051114">
    <property type="entry name" value="Mito_RNA_Proc_CCM1"/>
</dbReference>
<dbReference type="Pfam" id="PF01535">
    <property type="entry name" value="PPR"/>
    <property type="match status" value="3"/>
</dbReference>
<dbReference type="Gene3D" id="1.25.40.10">
    <property type="entry name" value="Tetratricopeptide repeat domain"/>
    <property type="match status" value="5"/>
</dbReference>
<dbReference type="AlphaFoldDB" id="A0A438DQ92"/>
<evidence type="ECO:0000256" key="1">
    <source>
        <dbReference type="ARBA" id="ARBA00007626"/>
    </source>
</evidence>
<dbReference type="SUPFAM" id="SSF81901">
    <property type="entry name" value="HCP-like"/>
    <property type="match status" value="1"/>
</dbReference>
<feature type="repeat" description="PPR" evidence="3">
    <location>
        <begin position="124"/>
        <end position="158"/>
    </location>
</feature>
<sequence>MSAFSRNGNSLQGLRHLVPVQWKGSSELKQLSPQLKAHHVAEIVAVHKDTESVIQFFYWISKRPFYKHNMNCFISMLNRLVRDRVFAPADHIRILMIKACRNEEEIRRVADFLNEISGMGFGFSLYSCNTLLIQLAKFEMVEGARNLYKQMLNSGIQPSLLTFNTLINILSKKGKVREAELILSQIFQYDLSPDVFTYTSLILGHCRNRNLDLAFGVFDRMVKEGCDPNSVTYSTLINGLCNEGSQDEEERLSSKCTDIYSIDQWAVQIRTISTALKIFHWMEGHGSLANTQTYNEIIKGLCLGGDIEKAMVLFEKMLKMGPLPTVVTYNTLINGYLTKGNVNNAARLLDLMKENGCEPDEWTYNELFQVDIALSLLERMEEMGCNPNVESYNAVINGLSKENRFSEAEKICDKMAEQGLLPNLSHLWAVSEGKADEAEILLKEMERKGLAPDEKECLLLEEKVAVQHEAVYSFSPHEKDVNFEIVSNLLARMSEIGCEPTLDTYSTLVSGLCRKGRFYEAEQLVKDMKERGFCPDREIYYSLLIAHCKNLEVDHALKIFHSIEAKGFQLHLSIYRALICALCKAGQVEEAQACLITCLKRNGMQMRLFGQSG</sequence>
<proteinExistence type="inferred from homology"/>
<feature type="repeat" description="PPR" evidence="3">
    <location>
        <begin position="194"/>
        <end position="228"/>
    </location>
</feature>
<comment type="caution">
    <text evidence="4">The sequence shown here is derived from an EMBL/GenBank/DDBJ whole genome shotgun (WGS) entry which is preliminary data.</text>
</comment>
<feature type="repeat" description="PPR" evidence="3">
    <location>
        <begin position="325"/>
        <end position="359"/>
    </location>
</feature>
<evidence type="ECO:0000313" key="5">
    <source>
        <dbReference type="Proteomes" id="UP000288805"/>
    </source>
</evidence>
<dbReference type="InterPro" id="IPR011990">
    <property type="entry name" value="TPR-like_helical_dom_sf"/>
</dbReference>
<dbReference type="PANTHER" id="PTHR47934">
    <property type="entry name" value="PENTATRICOPEPTIDE REPEAT-CONTAINING PROTEIN PET309, MITOCHONDRIAL"/>
    <property type="match status" value="1"/>
</dbReference>
<dbReference type="Pfam" id="PF13041">
    <property type="entry name" value="PPR_2"/>
    <property type="match status" value="3"/>
</dbReference>
<evidence type="ECO:0000256" key="3">
    <source>
        <dbReference type="PROSITE-ProRule" id="PRU00708"/>
    </source>
</evidence>
<feature type="repeat" description="PPR" evidence="3">
    <location>
        <begin position="536"/>
        <end position="570"/>
    </location>
</feature>
<feature type="repeat" description="PPR" evidence="3">
    <location>
        <begin position="388"/>
        <end position="422"/>
    </location>
</feature>
<keyword evidence="2" id="KW-0677">Repeat</keyword>
<reference evidence="4 5" key="1">
    <citation type="journal article" date="2018" name="PLoS Genet.">
        <title>Population sequencing reveals clonal diversity and ancestral inbreeding in the grapevine cultivar Chardonnay.</title>
        <authorList>
            <person name="Roach M.J."/>
            <person name="Johnson D.L."/>
            <person name="Bohlmann J."/>
            <person name="van Vuuren H.J."/>
            <person name="Jones S.J."/>
            <person name="Pretorius I.S."/>
            <person name="Schmidt S.A."/>
            <person name="Borneman A.R."/>
        </authorList>
    </citation>
    <scope>NUCLEOTIDE SEQUENCE [LARGE SCALE GENOMIC DNA]</scope>
    <source>
        <strain evidence="5">cv. Chardonnay</strain>
        <tissue evidence="4">Leaf</tissue>
    </source>
</reference>
<dbReference type="PANTHER" id="PTHR47934:SF6">
    <property type="entry name" value="MITOCHONDRIAL GROUP I INTRON SPLICING FACTOR CCM1-RELATED"/>
    <property type="match status" value="1"/>
</dbReference>
<dbReference type="Proteomes" id="UP000288805">
    <property type="component" value="Unassembled WGS sequence"/>
</dbReference>
<feature type="repeat" description="PPR" evidence="3">
    <location>
        <begin position="290"/>
        <end position="324"/>
    </location>
</feature>
<evidence type="ECO:0000256" key="2">
    <source>
        <dbReference type="ARBA" id="ARBA00022737"/>
    </source>
</evidence>